<dbReference type="InterPro" id="IPR049046">
    <property type="entry name" value="Beta-AFase-like_GH127_middle"/>
</dbReference>
<dbReference type="InterPro" id="IPR012878">
    <property type="entry name" value="Beta-AFase-like_GH127_cat"/>
</dbReference>
<reference evidence="5 6" key="1">
    <citation type="journal article" date="2018" name="Int. J. Syst. Evol. Microbiol.">
        <title>Bifidobacterium catulorum sp. nov., a novel taxon from the faeces of the baby common marmoset (Callithrix jacchus).</title>
        <authorList>
            <person name="Modesto M."/>
            <person name="Michelini S."/>
            <person name="Oki K."/>
            <person name="Biavati B."/>
            <person name="Watanabe K."/>
            <person name="Mattarelli P."/>
        </authorList>
    </citation>
    <scope>NUCLEOTIDE SEQUENCE [LARGE SCALE GENOMIC DNA]</scope>
    <source>
        <strain evidence="5 6">MRM 8.19</strain>
    </source>
</reference>
<feature type="compositionally biased region" description="Low complexity" evidence="1">
    <location>
        <begin position="655"/>
        <end position="665"/>
    </location>
</feature>
<dbReference type="Pfam" id="PF07532">
    <property type="entry name" value="Big_4"/>
    <property type="match status" value="2"/>
</dbReference>
<feature type="domain" description="Bacterial Ig-like" evidence="2">
    <location>
        <begin position="580"/>
        <end position="635"/>
    </location>
</feature>
<evidence type="ECO:0000259" key="3">
    <source>
        <dbReference type="Pfam" id="PF07944"/>
    </source>
</evidence>
<dbReference type="EMBL" id="QFFN01000022">
    <property type="protein sequence ID" value="PWG59416.1"/>
    <property type="molecule type" value="Genomic_DNA"/>
</dbReference>
<dbReference type="PANTHER" id="PTHR31151:SF0">
    <property type="entry name" value="PROLINE-TRNA LIGASE (DUF1680)"/>
    <property type="match status" value="1"/>
</dbReference>
<dbReference type="AlphaFoldDB" id="A0A2U2MRD2"/>
<protein>
    <recommendedName>
        <fullName evidence="7">Bacterial Ig-like domain-containing protein</fullName>
    </recommendedName>
</protein>
<feature type="domain" description="Non-reducing end beta-L-arabinofuranosidase-like GH127 catalytic" evidence="3">
    <location>
        <begin position="43"/>
        <end position="331"/>
    </location>
</feature>
<dbReference type="Pfam" id="PF20736">
    <property type="entry name" value="Glyco_hydro127M"/>
    <property type="match status" value="1"/>
</dbReference>
<dbReference type="InterPro" id="IPR011081">
    <property type="entry name" value="Big_4"/>
</dbReference>
<evidence type="ECO:0008006" key="7">
    <source>
        <dbReference type="Google" id="ProtNLM"/>
    </source>
</evidence>
<keyword evidence="6" id="KW-1185">Reference proteome</keyword>
<evidence type="ECO:0000313" key="5">
    <source>
        <dbReference type="EMBL" id="PWG59416.1"/>
    </source>
</evidence>
<feature type="domain" description="Non-reducing end beta-L-arabinofuranosidase-like GH127 middle" evidence="4">
    <location>
        <begin position="345"/>
        <end position="422"/>
    </location>
</feature>
<evidence type="ECO:0000313" key="6">
    <source>
        <dbReference type="Proteomes" id="UP000245753"/>
    </source>
</evidence>
<sequence>MVWAVWISESAPYTSHITHSTKWSPAWSMRQIFSPPPDQGGDEAKALAHDLAVYLSNRLVGHADDNFKQPLNNLARQIEYGSMNDSLYRIYAMTRDDRVKKVADIFNDDGIFNLFANNPNQDLNGWHANTTIPKFYGAITKYEIFTQNKDLYDKLTPEEQAELPVYKKAAENLWQDLLDHHTFVNGGNSVAEHLWRPNVPWDDATNHGVDQAYGNSSTDENCNIYNMLKLTKELYRLDHNAKYAKYYQWAFTNQIVAAQNPDTGMFAYFSPMDAGYFKVYDTPNLDPDGTGNANAAKDDAHMDINDRTRPNVTRFWCDTGTGMESASKYGDSFYFLDTANGTNDVYVNEFISSTYTGANGFKLVQKSSIPKQDTTEIAVSNAPANTRIRLLLPDWAAGTPVVKVNGAVQNVADDNGYLDIPVSGSATISYQIPMAVKAVAADDNADYAAFTYGPLLLAAKLVSHTAPKLWTGGTNVQSSNYDRAVTNTIVPRYNTKQWLTDITKNLVRSDSPTDGGNLQSVRFKLQSVAQLQNKQNSSSKVSADSVTFQPWYTIKNERYGIYFNMAHTNDSVTVKSVANPEAVQTRVGQAPDLPDTAKVTWSNGTTSDEKIAWENVDPSKYAKAGKFTVNGAVQGRTVTVTVTVTSATPISVRNPQPVTTQQQEPPALPRTAKVTWSDGTTSDEKISWSPIDESQYANPGKFTVRGKVQGLDVTVEVTVVKRDPNLSVDSLAVRRGNVYYIKNSISGGPADRVIGYGKPGDTVLVGKWR</sequence>
<dbReference type="Pfam" id="PF07944">
    <property type="entry name" value="Beta-AFase-like_GH127_cat"/>
    <property type="match status" value="1"/>
</dbReference>
<name>A0A2U2MRD2_9BIFI</name>
<dbReference type="PANTHER" id="PTHR31151">
    <property type="entry name" value="PROLINE-TRNA LIGASE (DUF1680)"/>
    <property type="match status" value="1"/>
</dbReference>
<feature type="region of interest" description="Disordered" evidence="1">
    <location>
        <begin position="653"/>
        <end position="685"/>
    </location>
</feature>
<proteinExistence type="predicted"/>
<evidence type="ECO:0000256" key="1">
    <source>
        <dbReference type="SAM" id="MobiDB-lite"/>
    </source>
</evidence>
<comment type="caution">
    <text evidence="5">The sequence shown here is derived from an EMBL/GenBank/DDBJ whole genome shotgun (WGS) entry which is preliminary data.</text>
</comment>
<organism evidence="5 6">
    <name type="scientific">Bifidobacterium catulorum</name>
    <dbReference type="NCBI Taxonomy" id="1630173"/>
    <lineage>
        <taxon>Bacteria</taxon>
        <taxon>Bacillati</taxon>
        <taxon>Actinomycetota</taxon>
        <taxon>Actinomycetes</taxon>
        <taxon>Bifidobacteriales</taxon>
        <taxon>Bifidobacteriaceae</taxon>
        <taxon>Bifidobacterium</taxon>
    </lineage>
</organism>
<accession>A0A2U2MRD2</accession>
<evidence type="ECO:0000259" key="2">
    <source>
        <dbReference type="Pfam" id="PF07532"/>
    </source>
</evidence>
<feature type="domain" description="Bacterial Ig-like" evidence="2">
    <location>
        <begin position="658"/>
        <end position="710"/>
    </location>
</feature>
<dbReference type="Proteomes" id="UP000245753">
    <property type="component" value="Unassembled WGS sequence"/>
</dbReference>
<evidence type="ECO:0000259" key="4">
    <source>
        <dbReference type="Pfam" id="PF20736"/>
    </source>
</evidence>
<gene>
    <name evidence="5" type="ORF">DF200_07700</name>
</gene>